<keyword evidence="9" id="KW-1185">Reference proteome</keyword>
<evidence type="ECO:0000256" key="1">
    <source>
        <dbReference type="ARBA" id="ARBA00022527"/>
    </source>
</evidence>
<dbReference type="AlphaFoldDB" id="A0AAN8ZF24"/>
<feature type="domain" description="Protein kinase" evidence="7">
    <location>
        <begin position="225"/>
        <end position="487"/>
    </location>
</feature>
<evidence type="ECO:0000256" key="2">
    <source>
        <dbReference type="ARBA" id="ARBA00022679"/>
    </source>
</evidence>
<dbReference type="SUPFAM" id="SSF56112">
    <property type="entry name" value="Protein kinase-like (PK-like)"/>
    <property type="match status" value="1"/>
</dbReference>
<evidence type="ECO:0000256" key="5">
    <source>
        <dbReference type="ARBA" id="ARBA00022840"/>
    </source>
</evidence>
<evidence type="ECO:0000256" key="6">
    <source>
        <dbReference type="PROSITE-ProRule" id="PRU10141"/>
    </source>
</evidence>
<keyword evidence="5 6" id="KW-0067">ATP-binding</keyword>
<sequence>MFFSSVEYTGKYPDWWNDQQKKVSGPFQFDQVLVSLIHRLSLEAAFNPKSKSFQQGRKEFQEMSQYMVLCSVLGMYRRLTAERALIFPWEISKHVVILVKVVPSLVGIVISDLARNNFITHHQVHQVGIKIREKMEELEDFGRCLCSNIPHTHCSLLSSFPALEKQNKRRFNKISHVLADETLSQNAPLDDSTVPIGITLTQQSDVLATRNANHGFGFDQATDNFSDSKKLGQGGFGTVYESWQGLEEFKNEIILIAKLQHRNLVRLLGCGLDGEEKLLIYEYMPNKSLDCFIFDSERRSKLNWGARRDIIEGIARGLLYLHEDSRLKIIHRDLKPNNVLLDIDMVAKISDFGMARIFSENQNIASTRRIVGTYGYMAPEYAMEGLFSVKSDVFSFGVILLEIISGKKNSEFHKTECAQTLLSHAWRLWNEEKELELIDPLLPESCPADEVKKCIHIGLLCVQEDPADRPKMSPVVALLGSGGSSLLPTPKQPPFSVGRVALFDGFSPTVPSINELTTSSLT</sequence>
<evidence type="ECO:0000256" key="3">
    <source>
        <dbReference type="ARBA" id="ARBA00022741"/>
    </source>
</evidence>
<keyword evidence="1" id="KW-0723">Serine/threonine-protein kinase</keyword>
<reference evidence="8 9" key="1">
    <citation type="submission" date="2023-12" db="EMBL/GenBank/DDBJ databases">
        <title>A high-quality genome assembly for Dillenia turbinata (Dilleniales).</title>
        <authorList>
            <person name="Chanderbali A."/>
        </authorList>
    </citation>
    <scope>NUCLEOTIDE SEQUENCE [LARGE SCALE GENOMIC DNA]</scope>
    <source>
        <strain evidence="8">LSX21</strain>
        <tissue evidence="8">Leaf</tissue>
    </source>
</reference>
<keyword evidence="3 6" id="KW-0547">Nucleotide-binding</keyword>
<dbReference type="InterPro" id="IPR017441">
    <property type="entry name" value="Protein_kinase_ATP_BS"/>
</dbReference>
<feature type="binding site" evidence="6">
    <location>
        <position position="258"/>
    </location>
    <ligand>
        <name>ATP</name>
        <dbReference type="ChEBI" id="CHEBI:30616"/>
    </ligand>
</feature>
<dbReference type="InterPro" id="IPR011009">
    <property type="entry name" value="Kinase-like_dom_sf"/>
</dbReference>
<name>A0AAN8ZF24_9MAGN</name>
<dbReference type="PANTHER" id="PTHR27002">
    <property type="entry name" value="RECEPTOR-LIKE SERINE/THREONINE-PROTEIN KINASE SD1-8"/>
    <property type="match status" value="1"/>
</dbReference>
<dbReference type="Gene3D" id="3.30.200.20">
    <property type="entry name" value="Phosphorylase Kinase, domain 1"/>
    <property type="match status" value="2"/>
</dbReference>
<dbReference type="PROSITE" id="PS00107">
    <property type="entry name" value="PROTEIN_KINASE_ATP"/>
    <property type="match status" value="1"/>
</dbReference>
<dbReference type="GO" id="GO:0004674">
    <property type="term" value="F:protein serine/threonine kinase activity"/>
    <property type="evidence" value="ECO:0007669"/>
    <property type="project" value="UniProtKB-KW"/>
</dbReference>
<dbReference type="PROSITE" id="PS00108">
    <property type="entry name" value="PROTEIN_KINASE_ST"/>
    <property type="match status" value="1"/>
</dbReference>
<evidence type="ECO:0000256" key="4">
    <source>
        <dbReference type="ARBA" id="ARBA00022777"/>
    </source>
</evidence>
<organism evidence="8 9">
    <name type="scientific">Dillenia turbinata</name>
    <dbReference type="NCBI Taxonomy" id="194707"/>
    <lineage>
        <taxon>Eukaryota</taxon>
        <taxon>Viridiplantae</taxon>
        <taxon>Streptophyta</taxon>
        <taxon>Embryophyta</taxon>
        <taxon>Tracheophyta</taxon>
        <taxon>Spermatophyta</taxon>
        <taxon>Magnoliopsida</taxon>
        <taxon>eudicotyledons</taxon>
        <taxon>Gunneridae</taxon>
        <taxon>Pentapetalae</taxon>
        <taxon>Dilleniales</taxon>
        <taxon>Dilleniaceae</taxon>
        <taxon>Dillenia</taxon>
    </lineage>
</organism>
<dbReference type="InterPro" id="IPR001245">
    <property type="entry name" value="Ser-Thr/Tyr_kinase_cat_dom"/>
</dbReference>
<dbReference type="PROSITE" id="PS50011">
    <property type="entry name" value="PROTEIN_KINASE_DOM"/>
    <property type="match status" value="1"/>
</dbReference>
<dbReference type="GO" id="GO:0005524">
    <property type="term" value="F:ATP binding"/>
    <property type="evidence" value="ECO:0007669"/>
    <property type="project" value="UniProtKB-UniRule"/>
</dbReference>
<dbReference type="GO" id="GO:0005886">
    <property type="term" value="C:plasma membrane"/>
    <property type="evidence" value="ECO:0007669"/>
    <property type="project" value="TreeGrafter"/>
</dbReference>
<proteinExistence type="predicted"/>
<dbReference type="PANTHER" id="PTHR27002:SF1109">
    <property type="entry name" value="CYSTEINE-RICH RECEPTOR-LIKE PROTEIN KINASE 10 ISOFORM X1"/>
    <property type="match status" value="1"/>
</dbReference>
<evidence type="ECO:0000259" key="7">
    <source>
        <dbReference type="PROSITE" id="PS50011"/>
    </source>
</evidence>
<dbReference type="Pfam" id="PF07714">
    <property type="entry name" value="PK_Tyr_Ser-Thr"/>
    <property type="match status" value="1"/>
</dbReference>
<protein>
    <submittedName>
        <fullName evidence="8">Serine-threonine/tyrosine-protein kinase, catalytic domain</fullName>
    </submittedName>
</protein>
<dbReference type="InterPro" id="IPR000719">
    <property type="entry name" value="Prot_kinase_dom"/>
</dbReference>
<dbReference type="InterPro" id="IPR008271">
    <property type="entry name" value="Ser/Thr_kinase_AS"/>
</dbReference>
<dbReference type="Gene3D" id="1.10.510.10">
    <property type="entry name" value="Transferase(Phosphotransferase) domain 1"/>
    <property type="match status" value="1"/>
</dbReference>
<dbReference type="EMBL" id="JBAMMX010000010">
    <property type="protein sequence ID" value="KAK6932370.1"/>
    <property type="molecule type" value="Genomic_DNA"/>
</dbReference>
<keyword evidence="2" id="KW-0808">Transferase</keyword>
<evidence type="ECO:0000313" key="8">
    <source>
        <dbReference type="EMBL" id="KAK6932370.1"/>
    </source>
</evidence>
<gene>
    <name evidence="8" type="ORF">RJ641_001994</name>
</gene>
<dbReference type="Proteomes" id="UP001370490">
    <property type="component" value="Unassembled WGS sequence"/>
</dbReference>
<evidence type="ECO:0000313" key="9">
    <source>
        <dbReference type="Proteomes" id="UP001370490"/>
    </source>
</evidence>
<dbReference type="FunFam" id="1.10.510.10:FF:001697">
    <property type="entry name" value="Uncharacterized protein"/>
    <property type="match status" value="1"/>
</dbReference>
<comment type="caution">
    <text evidence="8">The sequence shown here is derived from an EMBL/GenBank/DDBJ whole genome shotgun (WGS) entry which is preliminary data.</text>
</comment>
<keyword evidence="4 8" id="KW-0418">Kinase</keyword>
<dbReference type="SMART" id="SM00220">
    <property type="entry name" value="S_TKc"/>
    <property type="match status" value="1"/>
</dbReference>
<accession>A0AAN8ZF24</accession>